<dbReference type="AlphaFoldDB" id="A0A1H1SD45"/>
<feature type="domain" description="Lipid/polyisoprenoid-binding YceI-like" evidence="2">
    <location>
        <begin position="29"/>
        <end position="197"/>
    </location>
</feature>
<dbReference type="EMBL" id="LT629745">
    <property type="protein sequence ID" value="SDS45887.1"/>
    <property type="molecule type" value="Genomic_DNA"/>
</dbReference>
<protein>
    <submittedName>
        <fullName evidence="3">Polyisoprenoid-binding protein YceI</fullName>
    </submittedName>
</protein>
<evidence type="ECO:0000313" key="4">
    <source>
        <dbReference type="Proteomes" id="UP000198858"/>
    </source>
</evidence>
<name>A0A1H1SD45_9FLAO</name>
<gene>
    <name evidence="3" type="ORF">SAMN04488552_3227</name>
</gene>
<reference evidence="3 4" key="1">
    <citation type="submission" date="2016-10" db="EMBL/GenBank/DDBJ databases">
        <authorList>
            <person name="Varghese N."/>
            <person name="Submissions S."/>
        </authorList>
    </citation>
    <scope>NUCLEOTIDE SEQUENCE [LARGE SCALE GENOMIC DNA]</scope>
    <source>
        <strain evidence="3 4">Mar_2010_102</strain>
    </source>
</reference>
<sequence>MKTKITTLTIILAVALFVPNLTKAQNAKQWMVDKAHTSVNFDISHFFSTVNGSFNEFDGNFYFDPNNLEGSKFSFTIPVNSIDTNNEKRDTHLKSEDFFNVSKYPNIKFESTSFEKKSGNNYVVNGNLTIKDITKKISVPFEYKGEMDHPMMKGTKILGLEFNSEIDRSDYKVGVGDWASDMVVGDTADVTINMELNREE</sequence>
<dbReference type="Gene3D" id="2.40.128.110">
    <property type="entry name" value="Lipid/polyisoprenoid-binding, YceI-like"/>
    <property type="match status" value="1"/>
</dbReference>
<dbReference type="Pfam" id="PF04264">
    <property type="entry name" value="YceI"/>
    <property type="match status" value="1"/>
</dbReference>
<dbReference type="Proteomes" id="UP000198858">
    <property type="component" value="Chromosome I"/>
</dbReference>
<evidence type="ECO:0000256" key="1">
    <source>
        <dbReference type="SAM" id="SignalP"/>
    </source>
</evidence>
<dbReference type="SUPFAM" id="SSF101874">
    <property type="entry name" value="YceI-like"/>
    <property type="match status" value="1"/>
</dbReference>
<keyword evidence="1" id="KW-0732">Signal</keyword>
<evidence type="ECO:0000313" key="3">
    <source>
        <dbReference type="EMBL" id="SDS45887.1"/>
    </source>
</evidence>
<keyword evidence="4" id="KW-1185">Reference proteome</keyword>
<dbReference type="RefSeq" id="WP_089663793.1">
    <property type="nucleotide sequence ID" value="NZ_LT629745.1"/>
</dbReference>
<organism evidence="3 4">
    <name type="scientific">Christiangramia echinicola</name>
    <dbReference type="NCBI Taxonomy" id="279359"/>
    <lineage>
        <taxon>Bacteria</taxon>
        <taxon>Pseudomonadati</taxon>
        <taxon>Bacteroidota</taxon>
        <taxon>Flavobacteriia</taxon>
        <taxon>Flavobacteriales</taxon>
        <taxon>Flavobacteriaceae</taxon>
        <taxon>Christiangramia</taxon>
    </lineage>
</organism>
<feature type="signal peptide" evidence="1">
    <location>
        <begin position="1"/>
        <end position="24"/>
    </location>
</feature>
<dbReference type="STRING" id="1250231.SAMN04488552_3227"/>
<proteinExistence type="predicted"/>
<dbReference type="InterPro" id="IPR007372">
    <property type="entry name" value="Lipid/polyisoprenoid-bd_YceI"/>
</dbReference>
<dbReference type="PANTHER" id="PTHR34406">
    <property type="entry name" value="PROTEIN YCEI"/>
    <property type="match status" value="1"/>
</dbReference>
<dbReference type="InterPro" id="IPR036761">
    <property type="entry name" value="TTHA0802/YceI-like_sf"/>
</dbReference>
<accession>A0A1H1SD45</accession>
<evidence type="ECO:0000259" key="2">
    <source>
        <dbReference type="SMART" id="SM00867"/>
    </source>
</evidence>
<dbReference type="SMART" id="SM00867">
    <property type="entry name" value="YceI"/>
    <property type="match status" value="1"/>
</dbReference>
<feature type="chain" id="PRO_5009259934" evidence="1">
    <location>
        <begin position="25"/>
        <end position="200"/>
    </location>
</feature>
<dbReference type="PANTHER" id="PTHR34406:SF1">
    <property type="entry name" value="PROTEIN YCEI"/>
    <property type="match status" value="1"/>
</dbReference>